<evidence type="ECO:0008006" key="2">
    <source>
        <dbReference type="Google" id="ProtNLM"/>
    </source>
</evidence>
<accession>A0A0F9N2W4</accession>
<dbReference type="AlphaFoldDB" id="A0A0F9N2W4"/>
<proteinExistence type="predicted"/>
<evidence type="ECO:0000313" key="1">
    <source>
        <dbReference type="EMBL" id="KKN06087.1"/>
    </source>
</evidence>
<gene>
    <name evidence="1" type="ORF">LCGC14_1080790</name>
</gene>
<name>A0A0F9N2W4_9ZZZZ</name>
<reference evidence="1" key="1">
    <citation type="journal article" date="2015" name="Nature">
        <title>Complex archaea that bridge the gap between prokaryotes and eukaryotes.</title>
        <authorList>
            <person name="Spang A."/>
            <person name="Saw J.H."/>
            <person name="Jorgensen S.L."/>
            <person name="Zaremba-Niedzwiedzka K."/>
            <person name="Martijn J."/>
            <person name="Lind A.E."/>
            <person name="van Eijk R."/>
            <person name="Schleper C."/>
            <person name="Guy L."/>
            <person name="Ettema T.J."/>
        </authorList>
    </citation>
    <scope>NUCLEOTIDE SEQUENCE</scope>
</reference>
<comment type="caution">
    <text evidence="1">The sequence shown here is derived from an EMBL/GenBank/DDBJ whole genome shotgun (WGS) entry which is preliminary data.</text>
</comment>
<dbReference type="EMBL" id="LAZR01004729">
    <property type="protein sequence ID" value="KKN06087.1"/>
    <property type="molecule type" value="Genomic_DNA"/>
</dbReference>
<protein>
    <recommendedName>
        <fullName evidence="2">N-acetyltransferase domain-containing protein</fullName>
    </recommendedName>
</protein>
<organism evidence="1">
    <name type="scientific">marine sediment metagenome</name>
    <dbReference type="NCBI Taxonomy" id="412755"/>
    <lineage>
        <taxon>unclassified sequences</taxon>
        <taxon>metagenomes</taxon>
        <taxon>ecological metagenomes</taxon>
    </lineage>
</organism>
<sequence length="154" mass="17853">MKFKDLKFVRFKSNSIDDPDGSMARLLFESIPPYLFAQIKDADYKVDKLYEFGPILLMSPLTFLYVLINKETNIIKGVLWCENNPITEKLNTLAFSIDKEYQSHNGDALNWVKVFLKKIQKENNLTGTLDVATSRPKAYEKAGWKRSKRILLEI</sequence>